<keyword evidence="7 10" id="KW-1133">Transmembrane helix</keyword>
<keyword evidence="5 10" id="KW-0812">Transmembrane</keyword>
<dbReference type="HAMAP" id="MF_00155">
    <property type="entry name" value="CtaG"/>
    <property type="match status" value="1"/>
</dbReference>
<evidence type="ECO:0000256" key="6">
    <source>
        <dbReference type="ARBA" id="ARBA00022968"/>
    </source>
</evidence>
<evidence type="ECO:0000313" key="13">
    <source>
        <dbReference type="Proteomes" id="UP001194539"/>
    </source>
</evidence>
<dbReference type="SUPFAM" id="SSF110111">
    <property type="entry name" value="Ctag/Cox11"/>
    <property type="match status" value="1"/>
</dbReference>
<dbReference type="Pfam" id="PF04442">
    <property type="entry name" value="CtaG_Cox11"/>
    <property type="match status" value="1"/>
</dbReference>
<dbReference type="RefSeq" id="WP_197968578.1">
    <property type="nucleotide sequence ID" value="NZ_JACEGD010000033.1"/>
</dbReference>
<reference evidence="12 13" key="1">
    <citation type="submission" date="2020-07" db="EMBL/GenBank/DDBJ databases">
        <title>Bradyrhizobium diversity isolated from nodules of indigenous legumes of Western Australia.</title>
        <authorList>
            <person name="Klepa M.S."/>
        </authorList>
    </citation>
    <scope>NUCLEOTIDE SEQUENCE [LARGE SCALE GENOMIC DNA]</scope>
    <source>
        <strain evidence="12 13">CNPSo 4019</strain>
    </source>
</reference>
<dbReference type="InterPro" id="IPR007533">
    <property type="entry name" value="Cyt_c_oxidase_assmbl_CtaG"/>
</dbReference>
<keyword evidence="6 10" id="KW-0735">Signal-anchor</keyword>
<evidence type="ECO:0000256" key="3">
    <source>
        <dbReference type="ARBA" id="ARBA00009620"/>
    </source>
</evidence>
<proteinExistence type="inferred from homology"/>
<dbReference type="EMBL" id="JACEGD010000033">
    <property type="protein sequence ID" value="MBH5390559.1"/>
    <property type="molecule type" value="Genomic_DNA"/>
</dbReference>
<keyword evidence="8 10" id="KW-0186">Copper</keyword>
<keyword evidence="13" id="KW-1185">Reference proteome</keyword>
<evidence type="ECO:0000256" key="7">
    <source>
        <dbReference type="ARBA" id="ARBA00022989"/>
    </source>
</evidence>
<comment type="caution">
    <text evidence="12">The sequence shown here is derived from an EMBL/GenBank/DDBJ whole genome shotgun (WGS) entry which is preliminary data.</text>
</comment>
<gene>
    <name evidence="10" type="primary">ctaG</name>
    <name evidence="12" type="ORF">H1B27_30385</name>
</gene>
<feature type="topological domain" description="Periplasmic" evidence="10">
    <location>
        <begin position="63"/>
        <end position="229"/>
    </location>
</feature>
<sequence length="229" mass="24740">MDHEPTISRDQNRTDTKRRLGGLGFSGLGFSGLGFSGLGRDALVASICGGVVALMVGASYAAVPFYNWFCRATGFNGTTQVATSAPATGPISRRISVRFDSNVAPGLPWKFEPEQSEIEVNIGQVVTVFYTVTNQAARTTAGQAAYNVAPLTVGSYFQKINCFCFTEQTMAPGEKREMPVVFYVDPSIVDDHENDGLSSITLSYTFYPVRDPVVKPLAASEDNKRKGNL</sequence>
<evidence type="ECO:0000256" key="11">
    <source>
        <dbReference type="SAM" id="Phobius"/>
    </source>
</evidence>
<keyword evidence="10" id="KW-0997">Cell inner membrane</keyword>
<evidence type="ECO:0000256" key="5">
    <source>
        <dbReference type="ARBA" id="ARBA00022692"/>
    </source>
</evidence>
<comment type="similarity">
    <text evidence="3 10">Belongs to the COX11/CtaG family.</text>
</comment>
<feature type="topological domain" description="Cytoplasmic" evidence="10">
    <location>
        <begin position="1"/>
        <end position="39"/>
    </location>
</feature>
<dbReference type="InterPro" id="IPR023471">
    <property type="entry name" value="CtaG/Cox11_dom_sf"/>
</dbReference>
<evidence type="ECO:0000256" key="1">
    <source>
        <dbReference type="ARBA" id="ARBA00004007"/>
    </source>
</evidence>
<feature type="transmembrane region" description="Helical" evidence="11">
    <location>
        <begin position="44"/>
        <end position="63"/>
    </location>
</feature>
<dbReference type="PANTHER" id="PTHR21320">
    <property type="entry name" value="CYTOCHROME C OXIDASE ASSEMBLY PROTEIN COX11-RELATED"/>
    <property type="match status" value="1"/>
</dbReference>
<evidence type="ECO:0000256" key="8">
    <source>
        <dbReference type="ARBA" id="ARBA00023008"/>
    </source>
</evidence>
<protein>
    <recommendedName>
        <fullName evidence="4 10">Cytochrome c oxidase assembly protein CtaG</fullName>
    </recommendedName>
</protein>
<dbReference type="Proteomes" id="UP001194539">
    <property type="component" value="Unassembled WGS sequence"/>
</dbReference>
<name>A0ABS0PB75_9BRAD</name>
<dbReference type="Gene3D" id="2.60.370.10">
    <property type="entry name" value="Ctag/Cox11"/>
    <property type="match status" value="1"/>
</dbReference>
<evidence type="ECO:0000256" key="2">
    <source>
        <dbReference type="ARBA" id="ARBA00004382"/>
    </source>
</evidence>
<dbReference type="NCBIfam" id="NF003465">
    <property type="entry name" value="PRK05089.1"/>
    <property type="match status" value="1"/>
</dbReference>
<comment type="function">
    <text evidence="1 10">Exerts its effect at some terminal stage of cytochrome c oxidase synthesis, probably by being involved in the insertion of the copper B into subunit I.</text>
</comment>
<comment type="subcellular location">
    <subcellularLocation>
        <location evidence="2 10">Cell inner membrane</location>
        <topology evidence="2 10">Single-pass type II membrane protein</topology>
        <orientation evidence="2 10">Periplasmic side</orientation>
    </subcellularLocation>
</comment>
<organism evidence="12 13">
    <name type="scientific">Bradyrhizobium diversitatis</name>
    <dbReference type="NCBI Taxonomy" id="2755406"/>
    <lineage>
        <taxon>Bacteria</taxon>
        <taxon>Pseudomonadati</taxon>
        <taxon>Pseudomonadota</taxon>
        <taxon>Alphaproteobacteria</taxon>
        <taxon>Hyphomicrobiales</taxon>
        <taxon>Nitrobacteraceae</taxon>
        <taxon>Bradyrhizobium</taxon>
    </lineage>
</organism>
<keyword evidence="9 10" id="KW-0472">Membrane</keyword>
<dbReference type="PANTHER" id="PTHR21320:SF3">
    <property type="entry name" value="CYTOCHROME C OXIDASE ASSEMBLY PROTEIN COX11, MITOCHONDRIAL-RELATED"/>
    <property type="match status" value="1"/>
</dbReference>
<evidence type="ECO:0000256" key="9">
    <source>
        <dbReference type="ARBA" id="ARBA00023136"/>
    </source>
</evidence>
<evidence type="ECO:0000256" key="4">
    <source>
        <dbReference type="ARBA" id="ARBA00015384"/>
    </source>
</evidence>
<accession>A0ABS0PB75</accession>
<keyword evidence="10" id="KW-1003">Cell membrane</keyword>
<evidence type="ECO:0000256" key="10">
    <source>
        <dbReference type="HAMAP-Rule" id="MF_00155"/>
    </source>
</evidence>
<feature type="transmembrane region" description="Helical" evidence="11">
    <location>
        <begin position="20"/>
        <end position="38"/>
    </location>
</feature>
<evidence type="ECO:0000313" key="12">
    <source>
        <dbReference type="EMBL" id="MBH5390559.1"/>
    </source>
</evidence>